<keyword evidence="4" id="KW-0804">Transcription</keyword>
<dbReference type="PANTHER" id="PTHR47338">
    <property type="entry name" value="ZN(II)2CYS6 TRANSCRIPTION FACTOR (EUROFUNG)-RELATED"/>
    <property type="match status" value="1"/>
</dbReference>
<evidence type="ECO:0000256" key="6">
    <source>
        <dbReference type="SAM" id="MobiDB-lite"/>
    </source>
</evidence>
<reference evidence="9 10" key="1">
    <citation type="submission" date="2017-04" db="EMBL/GenBank/DDBJ databases">
        <title>Draft genome sequence of Tuber borchii Vittad., a whitish edible truffle.</title>
        <authorList>
            <consortium name="DOE Joint Genome Institute"/>
            <person name="Murat C."/>
            <person name="Kuo A."/>
            <person name="Barry K.W."/>
            <person name="Clum A."/>
            <person name="Dockter R.B."/>
            <person name="Fauchery L."/>
            <person name="Iotti M."/>
            <person name="Kohler A."/>
            <person name="Labutti K."/>
            <person name="Lindquist E.A."/>
            <person name="Lipzen A."/>
            <person name="Ohm R.A."/>
            <person name="Wang M."/>
            <person name="Grigoriev I.V."/>
            <person name="Zambonelli A."/>
            <person name="Martin F.M."/>
        </authorList>
    </citation>
    <scope>NUCLEOTIDE SEQUENCE [LARGE SCALE GENOMIC DNA]</scope>
    <source>
        <strain evidence="9 10">Tbo3840</strain>
    </source>
</reference>
<accession>A0A2T6ZVE9</accession>
<dbReference type="InterPro" id="IPR050815">
    <property type="entry name" value="TF_fung"/>
</dbReference>
<keyword evidence="7" id="KW-0732">Signal</keyword>
<dbReference type="GO" id="GO:0008270">
    <property type="term" value="F:zinc ion binding"/>
    <property type="evidence" value="ECO:0007669"/>
    <property type="project" value="InterPro"/>
</dbReference>
<dbReference type="Pfam" id="PF04082">
    <property type="entry name" value="Fungal_trans"/>
    <property type="match status" value="1"/>
</dbReference>
<sequence>MDKHLPVLLFSLCAVSARFSPSLSGSEESYAALAREEILKNYDNNCIEVVQSMIHMGLHDFGSNNGHKAWMFAGMAVRMGAALNLNLENGRAKGAQTAVAREVARRTYWCYYLMDRLNSYGVARPFLTQDHDCHVQLPCNQPSFNDGKSVITEHLLGPNPYCRTSGTTYMGAMAFLVRAVGIWGNILKQIHMSAFELNRDKDTEFRRLIESLENWRKTLPTGLQYSNENLAGQIEVGTAGAFVMMHVMWHTAMAYVHRYVRSMGNLADLAGEVGPNNQVIQSIRKTFVHADAVLLIMSHVYERKLEAQAQNRSLIVNAPFLGQAISDACEISMIRARELKGEHGGAGAQKQRVFTGLGWLKELRKYWKPMEGIYKKLRKSCKALERNLSQPPSARLRNDMIPSPDSGAGSQELNSISSFPMFHFPIDAGMYDLQPHPDAINQPLQPMTSQQALPFAGIAYTVPERYYEAAFADHSMSLYTIAQEEGGFPNLYLPHTDVDMRASMDPMPTTLAPSSDYDVGMAGHGMLNSSSMPLVDLQGGYEHMDAQPDMPEGHDRNHELDNSELEDDEDTDNEGDGKAGETGSPAPNKKENSQLPSISTMYFHPTAVRCGGFSDVSGSDSSGPESRRPSEAAPVKPETNRMDLLHLLVTSEDVTQVVSRAVATQQSGTDLGTGKAGIMVPDDGTLVGEINVDNSNEDRG</sequence>
<evidence type="ECO:0000313" key="9">
    <source>
        <dbReference type="EMBL" id="PUU79477.1"/>
    </source>
</evidence>
<feature type="region of interest" description="Disordered" evidence="6">
    <location>
        <begin position="613"/>
        <end position="638"/>
    </location>
</feature>
<protein>
    <submittedName>
        <fullName evidence="9">Fungal-specific transcription factor domain-domain-containing protein</fullName>
    </submittedName>
</protein>
<keyword evidence="2" id="KW-0479">Metal-binding</keyword>
<dbReference type="GO" id="GO:0003677">
    <property type="term" value="F:DNA binding"/>
    <property type="evidence" value="ECO:0007669"/>
    <property type="project" value="InterPro"/>
</dbReference>
<dbReference type="OrthoDB" id="2154091at2759"/>
<dbReference type="AlphaFoldDB" id="A0A2T6ZVE9"/>
<name>A0A2T6ZVE9_TUBBO</name>
<comment type="caution">
    <text evidence="9">The sequence shown here is derived from an EMBL/GenBank/DDBJ whole genome shotgun (WGS) entry which is preliminary data.</text>
</comment>
<evidence type="ECO:0000256" key="5">
    <source>
        <dbReference type="ARBA" id="ARBA00023242"/>
    </source>
</evidence>
<dbReference type="GO" id="GO:0000981">
    <property type="term" value="F:DNA-binding transcription factor activity, RNA polymerase II-specific"/>
    <property type="evidence" value="ECO:0007669"/>
    <property type="project" value="InterPro"/>
</dbReference>
<dbReference type="Proteomes" id="UP000244722">
    <property type="component" value="Unassembled WGS sequence"/>
</dbReference>
<organism evidence="9 10">
    <name type="scientific">Tuber borchii</name>
    <name type="common">White truffle</name>
    <dbReference type="NCBI Taxonomy" id="42251"/>
    <lineage>
        <taxon>Eukaryota</taxon>
        <taxon>Fungi</taxon>
        <taxon>Dikarya</taxon>
        <taxon>Ascomycota</taxon>
        <taxon>Pezizomycotina</taxon>
        <taxon>Pezizomycetes</taxon>
        <taxon>Pezizales</taxon>
        <taxon>Tuberaceae</taxon>
        <taxon>Tuber</taxon>
    </lineage>
</organism>
<keyword evidence="3" id="KW-0805">Transcription regulation</keyword>
<feature type="signal peptide" evidence="7">
    <location>
        <begin position="1"/>
        <end position="17"/>
    </location>
</feature>
<feature type="domain" description="Xylanolytic transcriptional activator regulatory" evidence="8">
    <location>
        <begin position="69"/>
        <end position="144"/>
    </location>
</feature>
<evidence type="ECO:0000256" key="7">
    <source>
        <dbReference type="SAM" id="SignalP"/>
    </source>
</evidence>
<dbReference type="GO" id="GO:0005634">
    <property type="term" value="C:nucleus"/>
    <property type="evidence" value="ECO:0007669"/>
    <property type="project" value="UniProtKB-SubCell"/>
</dbReference>
<comment type="subcellular location">
    <subcellularLocation>
        <location evidence="1">Nucleus</location>
    </subcellularLocation>
</comment>
<feature type="region of interest" description="Disordered" evidence="6">
    <location>
        <begin position="541"/>
        <end position="594"/>
    </location>
</feature>
<proteinExistence type="predicted"/>
<gene>
    <name evidence="9" type="ORF">B9Z19DRAFT_1100777</name>
</gene>
<evidence type="ECO:0000256" key="3">
    <source>
        <dbReference type="ARBA" id="ARBA00023015"/>
    </source>
</evidence>
<dbReference type="STRING" id="42251.A0A2T6ZVE9"/>
<feature type="compositionally biased region" description="Low complexity" evidence="6">
    <location>
        <begin position="614"/>
        <end position="624"/>
    </location>
</feature>
<dbReference type="SMART" id="SM00906">
    <property type="entry name" value="Fungal_trans"/>
    <property type="match status" value="1"/>
</dbReference>
<feature type="compositionally biased region" description="Acidic residues" evidence="6">
    <location>
        <begin position="562"/>
        <end position="574"/>
    </location>
</feature>
<evidence type="ECO:0000256" key="2">
    <source>
        <dbReference type="ARBA" id="ARBA00022723"/>
    </source>
</evidence>
<feature type="compositionally biased region" description="Basic and acidic residues" evidence="6">
    <location>
        <begin position="542"/>
        <end position="561"/>
    </location>
</feature>
<dbReference type="PANTHER" id="PTHR47338:SF27">
    <property type="entry name" value="ZN(II)2CYS6 TRANSCRIPTION FACTOR (EUROFUNG)"/>
    <property type="match status" value="1"/>
</dbReference>
<dbReference type="InterPro" id="IPR007219">
    <property type="entry name" value="XnlR_reg_dom"/>
</dbReference>
<dbReference type="EMBL" id="NESQ01000090">
    <property type="protein sequence ID" value="PUU79477.1"/>
    <property type="molecule type" value="Genomic_DNA"/>
</dbReference>
<feature type="chain" id="PRO_5015601012" evidence="7">
    <location>
        <begin position="18"/>
        <end position="700"/>
    </location>
</feature>
<dbReference type="CDD" id="cd12148">
    <property type="entry name" value="fungal_TF_MHR"/>
    <property type="match status" value="1"/>
</dbReference>
<dbReference type="GO" id="GO:0006351">
    <property type="term" value="P:DNA-templated transcription"/>
    <property type="evidence" value="ECO:0007669"/>
    <property type="project" value="InterPro"/>
</dbReference>
<keyword evidence="5" id="KW-0539">Nucleus</keyword>
<evidence type="ECO:0000256" key="1">
    <source>
        <dbReference type="ARBA" id="ARBA00004123"/>
    </source>
</evidence>
<evidence type="ECO:0000256" key="4">
    <source>
        <dbReference type="ARBA" id="ARBA00023163"/>
    </source>
</evidence>
<keyword evidence="10" id="KW-1185">Reference proteome</keyword>
<evidence type="ECO:0000259" key="8">
    <source>
        <dbReference type="SMART" id="SM00906"/>
    </source>
</evidence>
<evidence type="ECO:0000313" key="10">
    <source>
        <dbReference type="Proteomes" id="UP000244722"/>
    </source>
</evidence>